<dbReference type="RefSeq" id="WP_073360195.1">
    <property type="nucleotide sequence ID" value="NZ_FQVQ01000001.1"/>
</dbReference>
<sequence length="148" mass="16929">MALVFKIKRFNELSLDELYESLKLRSIVFVVEQNCVYLDIDSKDQKAWHVLGYEGDTLVAYARLFAAGDYFTEISIGRVVVHPDFRGIQAGHALMKAAMAGLYDLMGPQPITISAQCYLEKFYESHGFESISEPYLEDDIPHVRMRKN</sequence>
<dbReference type="Gene3D" id="3.40.630.30">
    <property type="match status" value="1"/>
</dbReference>
<dbReference type="Proteomes" id="UP000184147">
    <property type="component" value="Unassembled WGS sequence"/>
</dbReference>
<dbReference type="GO" id="GO:0016747">
    <property type="term" value="F:acyltransferase activity, transferring groups other than amino-acyl groups"/>
    <property type="evidence" value="ECO:0007669"/>
    <property type="project" value="InterPro"/>
</dbReference>
<dbReference type="InterPro" id="IPR000182">
    <property type="entry name" value="GNAT_dom"/>
</dbReference>
<dbReference type="Pfam" id="PF13673">
    <property type="entry name" value="Acetyltransf_10"/>
    <property type="match status" value="1"/>
</dbReference>
<evidence type="ECO:0000313" key="3">
    <source>
        <dbReference type="Proteomes" id="UP000184147"/>
    </source>
</evidence>
<dbReference type="PROSITE" id="PS51186">
    <property type="entry name" value="GNAT"/>
    <property type="match status" value="1"/>
</dbReference>
<evidence type="ECO:0000259" key="1">
    <source>
        <dbReference type="PROSITE" id="PS51186"/>
    </source>
</evidence>
<gene>
    <name evidence="2" type="ORF">SAMN05444377_10123</name>
</gene>
<dbReference type="STRING" id="1124188.SAMN05444377_10123"/>
<dbReference type="InterPro" id="IPR016181">
    <property type="entry name" value="Acyl_CoA_acyltransferase"/>
</dbReference>
<reference evidence="2 3" key="1">
    <citation type="submission" date="2016-11" db="EMBL/GenBank/DDBJ databases">
        <authorList>
            <person name="Jaros S."/>
            <person name="Januszkiewicz K."/>
            <person name="Wedrychowicz H."/>
        </authorList>
    </citation>
    <scope>NUCLEOTIDE SEQUENCE [LARGE SCALE GENOMIC DNA]</scope>
    <source>
        <strain evidence="2 3">DSM 25660</strain>
    </source>
</reference>
<dbReference type="SUPFAM" id="SSF55729">
    <property type="entry name" value="Acyl-CoA N-acyltransferases (Nat)"/>
    <property type="match status" value="1"/>
</dbReference>
<protein>
    <submittedName>
        <fullName evidence="2">ElaA protein</fullName>
    </submittedName>
</protein>
<proteinExistence type="predicted"/>
<keyword evidence="3" id="KW-1185">Reference proteome</keyword>
<evidence type="ECO:0000313" key="2">
    <source>
        <dbReference type="EMBL" id="SHE71397.1"/>
    </source>
</evidence>
<dbReference type="AlphaFoldDB" id="A0A1M4VRB6"/>
<dbReference type="OrthoDB" id="9796171at2"/>
<dbReference type="EMBL" id="FQVQ01000001">
    <property type="protein sequence ID" value="SHE71397.1"/>
    <property type="molecule type" value="Genomic_DNA"/>
</dbReference>
<accession>A0A1M4VRB6</accession>
<feature type="domain" description="N-acetyltransferase" evidence="1">
    <location>
        <begin position="5"/>
        <end position="148"/>
    </location>
</feature>
<organism evidence="2 3">
    <name type="scientific">Flavobacterium fontis</name>
    <dbReference type="NCBI Taxonomy" id="1124188"/>
    <lineage>
        <taxon>Bacteria</taxon>
        <taxon>Pseudomonadati</taxon>
        <taxon>Bacteroidota</taxon>
        <taxon>Flavobacteriia</taxon>
        <taxon>Flavobacteriales</taxon>
        <taxon>Flavobacteriaceae</taxon>
        <taxon>Flavobacterium</taxon>
    </lineage>
</organism>
<name>A0A1M4VRB6_9FLAO</name>
<dbReference type="CDD" id="cd04301">
    <property type="entry name" value="NAT_SF"/>
    <property type="match status" value="1"/>
</dbReference>